<protein>
    <submittedName>
        <fullName evidence="2">Uncharacterized protein</fullName>
    </submittedName>
</protein>
<evidence type="ECO:0000313" key="2">
    <source>
        <dbReference type="EMBL" id="KAF7805015.1"/>
    </source>
</evidence>
<gene>
    <name evidence="2" type="ORF">G2W53_044126</name>
</gene>
<proteinExistence type="predicted"/>
<dbReference type="Proteomes" id="UP000634136">
    <property type="component" value="Unassembled WGS sequence"/>
</dbReference>
<comment type="caution">
    <text evidence="2">The sequence shown here is derived from an EMBL/GenBank/DDBJ whole genome shotgun (WGS) entry which is preliminary data.</text>
</comment>
<name>A0A834SII5_9FABA</name>
<evidence type="ECO:0000313" key="3">
    <source>
        <dbReference type="Proteomes" id="UP000634136"/>
    </source>
</evidence>
<dbReference type="EMBL" id="JAAIUW010000013">
    <property type="protein sequence ID" value="KAF7805015.1"/>
    <property type="molecule type" value="Genomic_DNA"/>
</dbReference>
<organism evidence="2 3">
    <name type="scientific">Senna tora</name>
    <dbReference type="NCBI Taxonomy" id="362788"/>
    <lineage>
        <taxon>Eukaryota</taxon>
        <taxon>Viridiplantae</taxon>
        <taxon>Streptophyta</taxon>
        <taxon>Embryophyta</taxon>
        <taxon>Tracheophyta</taxon>
        <taxon>Spermatophyta</taxon>
        <taxon>Magnoliopsida</taxon>
        <taxon>eudicotyledons</taxon>
        <taxon>Gunneridae</taxon>
        <taxon>Pentapetalae</taxon>
        <taxon>rosids</taxon>
        <taxon>fabids</taxon>
        <taxon>Fabales</taxon>
        <taxon>Fabaceae</taxon>
        <taxon>Caesalpinioideae</taxon>
        <taxon>Cassia clade</taxon>
        <taxon>Senna</taxon>
    </lineage>
</organism>
<sequence length="27" mass="3043">MEAPPTNPLTAQLRSKWPLPIPRGPHH</sequence>
<accession>A0A834SII5</accession>
<keyword evidence="3" id="KW-1185">Reference proteome</keyword>
<evidence type="ECO:0000256" key="1">
    <source>
        <dbReference type="SAM" id="MobiDB-lite"/>
    </source>
</evidence>
<reference evidence="2" key="1">
    <citation type="submission" date="2020-09" db="EMBL/GenBank/DDBJ databases">
        <title>Genome-Enabled Discovery of Anthraquinone Biosynthesis in Senna tora.</title>
        <authorList>
            <person name="Kang S.-H."/>
            <person name="Pandey R.P."/>
            <person name="Lee C.-M."/>
            <person name="Sim J.-S."/>
            <person name="Jeong J.-T."/>
            <person name="Choi B.-S."/>
            <person name="Jung M."/>
            <person name="Ginzburg D."/>
            <person name="Zhao K."/>
            <person name="Won S.Y."/>
            <person name="Oh T.-J."/>
            <person name="Yu Y."/>
            <person name="Kim N.-H."/>
            <person name="Lee O.R."/>
            <person name="Lee T.-H."/>
            <person name="Bashyal P."/>
            <person name="Kim T.-S."/>
            <person name="Lee W.-H."/>
            <person name="Kawkins C."/>
            <person name="Kim C.-K."/>
            <person name="Kim J.S."/>
            <person name="Ahn B.O."/>
            <person name="Rhee S.Y."/>
            <person name="Sohng J.K."/>
        </authorList>
    </citation>
    <scope>NUCLEOTIDE SEQUENCE</scope>
    <source>
        <tissue evidence="2">Leaf</tissue>
    </source>
</reference>
<dbReference type="AlphaFoldDB" id="A0A834SII5"/>
<feature type="region of interest" description="Disordered" evidence="1">
    <location>
        <begin position="1"/>
        <end position="27"/>
    </location>
</feature>